<evidence type="ECO:0000256" key="3">
    <source>
        <dbReference type="ARBA" id="ARBA00022989"/>
    </source>
</evidence>
<accession>A0A7Y2H2K2</accession>
<evidence type="ECO:0000256" key="2">
    <source>
        <dbReference type="ARBA" id="ARBA00022692"/>
    </source>
</evidence>
<evidence type="ECO:0000256" key="5">
    <source>
        <dbReference type="SAM" id="Phobius"/>
    </source>
</evidence>
<dbReference type="Pfam" id="PF04893">
    <property type="entry name" value="Yip1"/>
    <property type="match status" value="1"/>
</dbReference>
<gene>
    <name evidence="7" type="ORF">HKN21_10100</name>
</gene>
<dbReference type="GO" id="GO:0016020">
    <property type="term" value="C:membrane"/>
    <property type="evidence" value="ECO:0007669"/>
    <property type="project" value="UniProtKB-SubCell"/>
</dbReference>
<keyword evidence="3 5" id="KW-1133">Transmembrane helix</keyword>
<feature type="domain" description="Yip1" evidence="6">
    <location>
        <begin position="39"/>
        <end position="210"/>
    </location>
</feature>
<comment type="subcellular location">
    <subcellularLocation>
        <location evidence="1">Membrane</location>
        <topology evidence="1">Multi-pass membrane protein</topology>
    </subcellularLocation>
</comment>
<dbReference type="EMBL" id="JABDJR010000404">
    <property type="protein sequence ID" value="NNF07101.1"/>
    <property type="molecule type" value="Genomic_DNA"/>
</dbReference>
<evidence type="ECO:0000259" key="6">
    <source>
        <dbReference type="Pfam" id="PF04893"/>
    </source>
</evidence>
<evidence type="ECO:0000256" key="1">
    <source>
        <dbReference type="ARBA" id="ARBA00004141"/>
    </source>
</evidence>
<dbReference type="InterPro" id="IPR006977">
    <property type="entry name" value="Yip1_dom"/>
</dbReference>
<feature type="transmembrane region" description="Helical" evidence="5">
    <location>
        <begin position="163"/>
        <end position="185"/>
    </location>
</feature>
<feature type="transmembrane region" description="Helical" evidence="5">
    <location>
        <begin position="60"/>
        <end position="80"/>
    </location>
</feature>
<evidence type="ECO:0000313" key="8">
    <source>
        <dbReference type="Proteomes" id="UP000547674"/>
    </source>
</evidence>
<dbReference type="AlphaFoldDB" id="A0A7Y2H2K2"/>
<protein>
    <recommendedName>
        <fullName evidence="6">Yip1 domain-containing protein</fullName>
    </recommendedName>
</protein>
<name>A0A7Y2H2K2_UNCEI</name>
<proteinExistence type="predicted"/>
<feature type="transmembrane region" description="Helical" evidence="5">
    <location>
        <begin position="197"/>
        <end position="224"/>
    </location>
</feature>
<dbReference type="Proteomes" id="UP000547674">
    <property type="component" value="Unassembled WGS sequence"/>
</dbReference>
<keyword evidence="2 5" id="KW-0812">Transmembrane</keyword>
<reference evidence="7 8" key="1">
    <citation type="submission" date="2020-03" db="EMBL/GenBank/DDBJ databases">
        <title>Metabolic flexibility allows generalist bacteria to become dominant in a frequently disturbed ecosystem.</title>
        <authorList>
            <person name="Chen Y.-J."/>
            <person name="Leung P.M."/>
            <person name="Bay S.K."/>
            <person name="Hugenholtz P."/>
            <person name="Kessler A.J."/>
            <person name="Shelley G."/>
            <person name="Waite D.W."/>
            <person name="Cook P.L."/>
            <person name="Greening C."/>
        </authorList>
    </citation>
    <scope>NUCLEOTIDE SEQUENCE [LARGE SCALE GENOMIC DNA]</scope>
    <source>
        <strain evidence="7">SS_bin_28</strain>
    </source>
</reference>
<evidence type="ECO:0000313" key="7">
    <source>
        <dbReference type="EMBL" id="NNF07101.1"/>
    </source>
</evidence>
<comment type="caution">
    <text evidence="7">The sequence shown here is derived from an EMBL/GenBank/DDBJ whole genome shotgun (WGS) entry which is preliminary data.</text>
</comment>
<keyword evidence="4 5" id="KW-0472">Membrane</keyword>
<organism evidence="7 8">
    <name type="scientific">Eiseniibacteriota bacterium</name>
    <dbReference type="NCBI Taxonomy" id="2212470"/>
    <lineage>
        <taxon>Bacteria</taxon>
        <taxon>Candidatus Eiseniibacteriota</taxon>
    </lineage>
</organism>
<evidence type="ECO:0000256" key="4">
    <source>
        <dbReference type="ARBA" id="ARBA00023136"/>
    </source>
</evidence>
<feature type="transmembrane region" description="Helical" evidence="5">
    <location>
        <begin position="101"/>
        <end position="125"/>
    </location>
</feature>
<sequence>MTSDTPPPVQPPTVEPPVIPWERPGAPFGSSLIDTIKLFVTNPGEAFRQVPVNSELIKPILYAVIIGVVGSFAEWIYQTLFGGITNSLIPSPDTGSDMEGFAFAQGLGFLGVVLAIFIIPIALFIGSGIQHLVLMVVGGNNKGYMATFRAACYSSGTSSLASLVPICGSFVGLFWGIFLAIVGLAELQNISKGKAALAVLLPVLLICICAGIGFALFAGSMAAIMGAEG</sequence>